<protein>
    <submittedName>
        <fullName evidence="2">Aminoglycoside phosphotransferase</fullName>
    </submittedName>
</protein>
<dbReference type="Gene3D" id="3.30.200.20">
    <property type="entry name" value="Phosphorylase Kinase, domain 1"/>
    <property type="match status" value="1"/>
</dbReference>
<dbReference type="AlphaFoldDB" id="A0A1B2DUX3"/>
<dbReference type="InterPro" id="IPR051678">
    <property type="entry name" value="AGP_Transferase"/>
</dbReference>
<accession>A0A1B2DUX3</accession>
<dbReference type="SUPFAM" id="SSF56112">
    <property type="entry name" value="Protein kinase-like (PK-like)"/>
    <property type="match status" value="1"/>
</dbReference>
<evidence type="ECO:0000259" key="1">
    <source>
        <dbReference type="Pfam" id="PF01636"/>
    </source>
</evidence>
<feature type="domain" description="Aminoglycoside phosphotransferase" evidence="1">
    <location>
        <begin position="33"/>
        <end position="259"/>
    </location>
</feature>
<evidence type="ECO:0000313" key="2">
    <source>
        <dbReference type="EMBL" id="ANY71510.1"/>
    </source>
</evidence>
<dbReference type="KEGG" id="pib:BBD41_02350"/>
<sequence length="302" mass="33813">MSANPWDAEWDVSHALVRRLLDHQFPELSAETVELLGHGWDNIVYRVGSDYVFRFPRRRAAIPLLQTEARILPKLSSCITVPYSKPIYFGTESVAYPSPFLGYTHVPGVLPNGLSNTLRARSAPILAQFLKSLHAFPLDKAEAEGVPHDQRNLADVSGRKDRMLGFLPKLSPHLGRETAGALERYIDTIRLDRASTRKALIHGDLHYKNMLVDDVGVISGIIDWGDVNVGHPACDLSVAYSFLPPSSRPAFFETYGEVDDETHVLARMLAVFMPMLILLQSIDDRDERNKLEATRTIMRALA</sequence>
<dbReference type="PANTHER" id="PTHR21310:SF42">
    <property type="entry name" value="BIFUNCTIONAL AAC_APH"/>
    <property type="match status" value="1"/>
</dbReference>
<dbReference type="GO" id="GO:0016740">
    <property type="term" value="F:transferase activity"/>
    <property type="evidence" value="ECO:0007669"/>
    <property type="project" value="UniProtKB-KW"/>
</dbReference>
<dbReference type="RefSeq" id="WP_099476586.1">
    <property type="nucleotide sequence ID" value="NZ_CP016809.1"/>
</dbReference>
<organism evidence="2">
    <name type="scientific">Paenibacillus ihbetae</name>
    <dbReference type="NCBI Taxonomy" id="1870820"/>
    <lineage>
        <taxon>Bacteria</taxon>
        <taxon>Bacillati</taxon>
        <taxon>Bacillota</taxon>
        <taxon>Bacilli</taxon>
        <taxon>Bacillales</taxon>
        <taxon>Paenibacillaceae</taxon>
        <taxon>Paenibacillus</taxon>
    </lineage>
</organism>
<gene>
    <name evidence="2" type="ORF">BBD41_02350</name>
</gene>
<keyword evidence="2" id="KW-0808">Transferase</keyword>
<reference evidence="2" key="1">
    <citation type="submission" date="2016-08" db="EMBL/GenBank/DDBJ databases">
        <title>Complete Genome Seqeunce of Paenibacillus sp. nov. IHBB 9852 from high altitute lake of Indian trans-Himalayas.</title>
        <authorList>
            <person name="Kiran S."/>
            <person name="Swarnkar M.K."/>
            <person name="Rana A."/>
            <person name="Tewari R."/>
            <person name="Gulati A."/>
        </authorList>
    </citation>
    <scope>NUCLEOTIDE SEQUENCE [LARGE SCALE GENOMIC DNA]</scope>
    <source>
        <strain evidence="2">IHBB 9852</strain>
    </source>
</reference>
<proteinExistence type="predicted"/>
<dbReference type="EMBL" id="CP016809">
    <property type="protein sequence ID" value="ANY71510.1"/>
    <property type="molecule type" value="Genomic_DNA"/>
</dbReference>
<name>A0A1B2DUX3_9BACL</name>
<dbReference type="Gene3D" id="3.90.1200.10">
    <property type="match status" value="1"/>
</dbReference>
<dbReference type="InterPro" id="IPR002575">
    <property type="entry name" value="Aminoglycoside_PTrfase"/>
</dbReference>
<dbReference type="Pfam" id="PF01636">
    <property type="entry name" value="APH"/>
    <property type="match status" value="1"/>
</dbReference>
<dbReference type="PANTHER" id="PTHR21310">
    <property type="entry name" value="AMINOGLYCOSIDE PHOSPHOTRANSFERASE-RELATED-RELATED"/>
    <property type="match status" value="1"/>
</dbReference>
<dbReference type="InterPro" id="IPR011009">
    <property type="entry name" value="Kinase-like_dom_sf"/>
</dbReference>